<gene>
    <name evidence="6" type="ORF">AUMI_12470</name>
</gene>
<dbReference type="KEGG" id="amin:AUMI_12470"/>
<feature type="transmembrane region" description="Helical" evidence="5">
    <location>
        <begin position="186"/>
        <end position="207"/>
    </location>
</feature>
<evidence type="ECO:0000256" key="1">
    <source>
        <dbReference type="ARBA" id="ARBA00004127"/>
    </source>
</evidence>
<feature type="transmembrane region" description="Helical" evidence="5">
    <location>
        <begin position="157"/>
        <end position="180"/>
    </location>
</feature>
<evidence type="ECO:0000313" key="6">
    <source>
        <dbReference type="EMBL" id="BAU98789.1"/>
    </source>
</evidence>
<dbReference type="RefSeq" id="WP_096380447.1">
    <property type="nucleotide sequence ID" value="NZ_AP017457.1"/>
</dbReference>
<dbReference type="GeneID" id="80451430"/>
<keyword evidence="2 5" id="KW-0812">Transmembrane</keyword>
<evidence type="ECO:0000256" key="4">
    <source>
        <dbReference type="ARBA" id="ARBA00023136"/>
    </source>
</evidence>
<dbReference type="GO" id="GO:0030026">
    <property type="term" value="P:intracellular manganese ion homeostasis"/>
    <property type="evidence" value="ECO:0007669"/>
    <property type="project" value="InterPro"/>
</dbReference>
<feature type="transmembrane region" description="Helical" evidence="5">
    <location>
        <begin position="219"/>
        <end position="240"/>
    </location>
</feature>
<dbReference type="AlphaFoldDB" id="A0A173LVC9"/>
<comment type="subcellular location">
    <subcellularLocation>
        <location evidence="1">Endomembrane system</location>
        <topology evidence="1">Multi-pass membrane protein</topology>
    </subcellularLocation>
</comment>
<organism evidence="6 7">
    <name type="scientific">Aurantimicrobium minutum</name>
    <dbReference type="NCBI Taxonomy" id="708131"/>
    <lineage>
        <taxon>Bacteria</taxon>
        <taxon>Bacillati</taxon>
        <taxon>Actinomycetota</taxon>
        <taxon>Actinomycetes</taxon>
        <taxon>Micrococcales</taxon>
        <taxon>Microbacteriaceae</taxon>
        <taxon>Aurantimicrobium</taxon>
    </lineage>
</organism>
<protein>
    <submittedName>
        <fullName evidence="6">Membrane protein CrgA</fullName>
    </submittedName>
</protein>
<dbReference type="EMBL" id="AP017457">
    <property type="protein sequence ID" value="BAU98789.1"/>
    <property type="molecule type" value="Genomic_DNA"/>
</dbReference>
<dbReference type="GO" id="GO:0005384">
    <property type="term" value="F:manganese ion transmembrane transporter activity"/>
    <property type="evidence" value="ECO:0007669"/>
    <property type="project" value="InterPro"/>
</dbReference>
<evidence type="ECO:0000256" key="5">
    <source>
        <dbReference type="SAM" id="Phobius"/>
    </source>
</evidence>
<dbReference type="OrthoDB" id="9789677at2"/>
<dbReference type="Proteomes" id="UP000243847">
    <property type="component" value="Chromosome sequence1"/>
</dbReference>
<evidence type="ECO:0000256" key="3">
    <source>
        <dbReference type="ARBA" id="ARBA00022989"/>
    </source>
</evidence>
<dbReference type="PANTHER" id="PTHR31851">
    <property type="entry name" value="FE(2+)/MN(2+) TRANSPORTER PCL1"/>
    <property type="match status" value="1"/>
</dbReference>
<evidence type="ECO:0000256" key="2">
    <source>
        <dbReference type="ARBA" id="ARBA00022692"/>
    </source>
</evidence>
<dbReference type="GO" id="GO:0012505">
    <property type="term" value="C:endomembrane system"/>
    <property type="evidence" value="ECO:0007669"/>
    <property type="project" value="UniProtKB-SubCell"/>
</dbReference>
<keyword evidence="4 5" id="KW-0472">Membrane</keyword>
<dbReference type="InterPro" id="IPR008217">
    <property type="entry name" value="Ccc1_fam"/>
</dbReference>
<dbReference type="Pfam" id="PF01988">
    <property type="entry name" value="VIT1"/>
    <property type="match status" value="1"/>
</dbReference>
<sequence>MISTPLKGADPHEYDHSHPDLSGGWLRASVFGAMDGLVSNIALIAGIGAAGASPQTVVLTGAAGLVAGAFSMALGEYASVKTANEQVDSELEIERQAHARNPQGEENELVLNFIEMGMTEKTAQFAASEVHQNSEQAARIHITQELGVDPDSKPSPWIAAMSSFAMFAAGAFIPLIPYALGFESLWLGLATGGVGLLVAGGIAARFTRKSWWKSALRQLFFGAIAVTATYLVGSLLGVGAA</sequence>
<evidence type="ECO:0000313" key="7">
    <source>
        <dbReference type="Proteomes" id="UP000243847"/>
    </source>
</evidence>
<keyword evidence="3 5" id="KW-1133">Transmembrane helix</keyword>
<proteinExistence type="predicted"/>
<accession>A0A173LVC9</accession>
<name>A0A173LVC9_9MICO</name>
<reference evidence="6 7" key="1">
    <citation type="journal article" date="2016" name="Genome Announc.">
        <title>Complete Genome Sequence of Aurantimicrobium minutum Type Strain KNCT, a Planktonic Ultramicrobacterium Isolated from River Water.</title>
        <authorList>
            <person name="Nakai R."/>
            <person name="Fujisawa T."/>
            <person name="Nakamura Y."/>
            <person name="Nishide H."/>
            <person name="Uchiyama I."/>
            <person name="Baba T."/>
            <person name="Toyoda A."/>
            <person name="Fujiyama A."/>
            <person name="Naganuma T."/>
            <person name="Niki H."/>
        </authorList>
    </citation>
    <scope>NUCLEOTIDE SEQUENCE [LARGE SCALE GENOMIC DNA]</scope>
    <source>
        <strain evidence="6 7">KNC</strain>
    </source>
</reference>